<accession>A0A3N2DK59</accession>
<protein>
    <submittedName>
        <fullName evidence="1">Uncharacterized protein</fullName>
    </submittedName>
</protein>
<dbReference type="OrthoDB" id="6197633at2"/>
<evidence type="ECO:0000313" key="2">
    <source>
        <dbReference type="Proteomes" id="UP000275394"/>
    </source>
</evidence>
<sequence>MSRVQKYPLLTPLSRIDRHDQLPQGVVELGRFLDSRPQLRERLYLLVKHEDHLALLISYHSGPKNQYYCKQYDLPLKALSWFPWALEEFRKPPAEGGLHAGAMTSKDMDVDGEMLCVQSTTDGYALVNRSRNKQGTASNYDPVDISLSWTFLYELGFLALWRSLGEKYERGEL</sequence>
<proteinExistence type="predicted"/>
<keyword evidence="2" id="KW-1185">Reference proteome</keyword>
<organism evidence="1 2">
    <name type="scientific">Sinobacterium caligoides</name>
    <dbReference type="NCBI Taxonomy" id="933926"/>
    <lineage>
        <taxon>Bacteria</taxon>
        <taxon>Pseudomonadati</taxon>
        <taxon>Pseudomonadota</taxon>
        <taxon>Gammaproteobacteria</taxon>
        <taxon>Cellvibrionales</taxon>
        <taxon>Spongiibacteraceae</taxon>
        <taxon>Sinobacterium</taxon>
    </lineage>
</organism>
<dbReference type="RefSeq" id="WP_123713169.1">
    <property type="nucleotide sequence ID" value="NZ_RKHR01000005.1"/>
</dbReference>
<dbReference type="AlphaFoldDB" id="A0A3N2DK59"/>
<dbReference type="EMBL" id="RKHR01000005">
    <property type="protein sequence ID" value="ROS00190.1"/>
    <property type="molecule type" value="Genomic_DNA"/>
</dbReference>
<reference evidence="1 2" key="1">
    <citation type="submission" date="2018-11" db="EMBL/GenBank/DDBJ databases">
        <title>Genomic Encyclopedia of Type Strains, Phase IV (KMG-IV): sequencing the most valuable type-strain genomes for metagenomic binning, comparative biology and taxonomic classification.</title>
        <authorList>
            <person name="Goeker M."/>
        </authorList>
    </citation>
    <scope>NUCLEOTIDE SEQUENCE [LARGE SCALE GENOMIC DNA]</scope>
    <source>
        <strain evidence="1 2">DSM 100316</strain>
    </source>
</reference>
<gene>
    <name evidence="1" type="ORF">EDC56_2827</name>
</gene>
<dbReference type="Proteomes" id="UP000275394">
    <property type="component" value="Unassembled WGS sequence"/>
</dbReference>
<name>A0A3N2DK59_9GAMM</name>
<evidence type="ECO:0000313" key="1">
    <source>
        <dbReference type="EMBL" id="ROS00190.1"/>
    </source>
</evidence>
<comment type="caution">
    <text evidence="1">The sequence shown here is derived from an EMBL/GenBank/DDBJ whole genome shotgun (WGS) entry which is preliminary data.</text>
</comment>